<reference evidence="1" key="1">
    <citation type="submission" date="2018-06" db="EMBL/GenBank/DDBJ databases">
        <authorList>
            <person name="Zhirakovskaya E."/>
        </authorList>
    </citation>
    <scope>NUCLEOTIDE SEQUENCE</scope>
</reference>
<dbReference type="EMBL" id="UOFF01000083">
    <property type="protein sequence ID" value="VAW55178.1"/>
    <property type="molecule type" value="Genomic_DNA"/>
</dbReference>
<evidence type="ECO:0000313" key="1">
    <source>
        <dbReference type="EMBL" id="VAW55178.1"/>
    </source>
</evidence>
<protein>
    <submittedName>
        <fullName evidence="1">Uncharacterized protein</fullName>
    </submittedName>
</protein>
<gene>
    <name evidence="1" type="ORF">MNBD_GAMMA07-79</name>
</gene>
<accession>A0A3B0WGM8</accession>
<dbReference type="AlphaFoldDB" id="A0A3B0WGM8"/>
<sequence length="60" mass="6597">MKKIVTTILLTLGLTFGLMSVSQAEVNLSANGAQSPTTVQADTVSAWGWGWCKHKWWCKD</sequence>
<name>A0A3B0WGM8_9ZZZZ</name>
<organism evidence="1">
    <name type="scientific">hydrothermal vent metagenome</name>
    <dbReference type="NCBI Taxonomy" id="652676"/>
    <lineage>
        <taxon>unclassified sequences</taxon>
        <taxon>metagenomes</taxon>
        <taxon>ecological metagenomes</taxon>
    </lineage>
</organism>
<proteinExistence type="predicted"/>